<keyword evidence="1" id="KW-0802">TPR repeat</keyword>
<dbReference type="Proteomes" id="UP000591131">
    <property type="component" value="Unassembled WGS sequence"/>
</dbReference>
<evidence type="ECO:0000256" key="2">
    <source>
        <dbReference type="SAM" id="MobiDB-lite"/>
    </source>
</evidence>
<dbReference type="InterPro" id="IPR051966">
    <property type="entry name" value="RPAP3"/>
</dbReference>
<accession>A0A7J6N1L9</accession>
<feature type="region of interest" description="Disordered" evidence="2">
    <location>
        <begin position="261"/>
        <end position="281"/>
    </location>
</feature>
<feature type="region of interest" description="Disordered" evidence="2">
    <location>
        <begin position="300"/>
        <end position="328"/>
    </location>
</feature>
<dbReference type="Gene3D" id="1.25.40.10">
    <property type="entry name" value="Tetratricopeptide repeat domain"/>
    <property type="match status" value="1"/>
</dbReference>
<evidence type="ECO:0000256" key="1">
    <source>
        <dbReference type="ARBA" id="ARBA00022803"/>
    </source>
</evidence>
<evidence type="ECO:0000313" key="4">
    <source>
        <dbReference type="Proteomes" id="UP000591131"/>
    </source>
</evidence>
<gene>
    <name evidence="3" type="ORF">FOL47_002238</name>
</gene>
<dbReference type="SUPFAM" id="SSF48452">
    <property type="entry name" value="TPR-like"/>
    <property type="match status" value="1"/>
</dbReference>
<proteinExistence type="predicted"/>
<dbReference type="GO" id="GO:0101031">
    <property type="term" value="C:protein folding chaperone complex"/>
    <property type="evidence" value="ECO:0007669"/>
    <property type="project" value="TreeGrafter"/>
</dbReference>
<reference evidence="3 4" key="1">
    <citation type="submission" date="2020-04" db="EMBL/GenBank/DDBJ databases">
        <title>Perkinsus chesapeaki whole genome sequence.</title>
        <authorList>
            <person name="Bogema D.R."/>
        </authorList>
    </citation>
    <scope>NUCLEOTIDE SEQUENCE [LARGE SCALE GENOMIC DNA]</scope>
    <source>
        <strain evidence="3">ATCC PRA-425</strain>
    </source>
</reference>
<feature type="compositionally biased region" description="Polar residues" evidence="2">
    <location>
        <begin position="308"/>
        <end position="318"/>
    </location>
</feature>
<comment type="caution">
    <text evidence="3">The sequence shown here is derived from an EMBL/GenBank/DDBJ whole genome shotgun (WGS) entry which is preliminary data.</text>
</comment>
<keyword evidence="4" id="KW-1185">Reference proteome</keyword>
<name>A0A7J6N1L9_PERCH</name>
<dbReference type="InterPro" id="IPR011990">
    <property type="entry name" value="TPR-like_helical_dom_sf"/>
</dbReference>
<dbReference type="AlphaFoldDB" id="A0A7J6N1L9"/>
<evidence type="ECO:0000313" key="3">
    <source>
        <dbReference type="EMBL" id="KAF4677310.1"/>
    </source>
</evidence>
<dbReference type="PANTHER" id="PTHR46423">
    <property type="entry name" value="RNA POLYMERASE II-ASSOCIATED PROTEIN 3"/>
    <property type="match status" value="1"/>
</dbReference>
<protein>
    <submittedName>
        <fullName evidence="3">Uncharacterized protein</fullName>
    </submittedName>
</protein>
<dbReference type="EMBL" id="JAAPAO010000016">
    <property type="protein sequence ID" value="KAF4677310.1"/>
    <property type="molecule type" value="Genomic_DNA"/>
</dbReference>
<dbReference type="PANTHER" id="PTHR46423:SF1">
    <property type="entry name" value="RNA POLYMERASE II-ASSOCIATED PROTEIN 3"/>
    <property type="match status" value="1"/>
</dbReference>
<sequence length="458" mass="50309">MADKHHEYLSGQGTGEVYAMAKPMDKAANIAPSNQRAAADAHLANVALTGAAAVVETSDGLFAPDELTNDSNEPEANTATENNKETMQEEDDPLLSIIKDKSILLEVGVSVELGKSKAIKLFQESKHLQSAEMLTRCINSSIEAESGNTTLRSVLHSNRALAILTYINGKGGNCQELYRLVVEDCDQALHFDHGNMKALYRRAIAFYELDEIERSLEDISRVLTVFSARNEAHPEAVDLKEKVMEKKRAAEKKWGMNGPMSISRLWNKPSGRAPADEDRARPASIETNELVKMHVAIPNMTGADGETEASSKPTQRNRPTAKHKSGTFTPSILESELQRLKGKADGLAEFVAHKLTPKKLEDAGTTAGGLSSLDPDCTGALLHGLYEAIQRKAIDNSVLMDYVEAMDKTQMANRMVLLMLDETEKGYLSKLNSHIMANTTKTHAPKARYIVNEWHKRG</sequence>
<feature type="region of interest" description="Disordered" evidence="2">
    <location>
        <begin position="62"/>
        <end position="90"/>
    </location>
</feature>
<organism evidence="3 4">
    <name type="scientific">Perkinsus chesapeaki</name>
    <name type="common">Clam parasite</name>
    <name type="synonym">Perkinsus andrewsi</name>
    <dbReference type="NCBI Taxonomy" id="330153"/>
    <lineage>
        <taxon>Eukaryota</taxon>
        <taxon>Sar</taxon>
        <taxon>Alveolata</taxon>
        <taxon>Perkinsozoa</taxon>
        <taxon>Perkinsea</taxon>
        <taxon>Perkinsida</taxon>
        <taxon>Perkinsidae</taxon>
        <taxon>Perkinsus</taxon>
    </lineage>
</organism>
<dbReference type="OrthoDB" id="415423at2759"/>